<sequence length="292" mass="32426">ILGDRYITINSPFFSNQSGIAVDPLTFQTVGQSNQEYSWYGYSRSVQFVNVPQTYLSWYVESVGAPNYRICKYKNCTYDEGDLQAGGQLSVFQDGKLIHQWTGASHFEELGYSSSVGYHGRFIAVSSPGADVKSTEAGIPVTLTQAGLVSVYYFPDKYMSKKPVLVFRMLGDRAYGRFGEIVRLQDVTGDFGDELIVSAPRRTTDVTEELNGGEEGAVFIYKLPEVGDQPITFTTDQAFKSFIGTEHNARLGSSIHVMRGNKSIRLLTGATTSSKYGFKSGLLHNFLLHKYQ</sequence>
<dbReference type="EnsemblMetazoa" id="CLYHEMT000711.1">
    <property type="protein sequence ID" value="CLYHEMP000711.1"/>
    <property type="gene ID" value="CLYHEMG000711"/>
</dbReference>
<accession>A0A7M5UZ92</accession>
<dbReference type="Gene3D" id="2.130.10.130">
    <property type="entry name" value="Integrin alpha, N-terminal"/>
    <property type="match status" value="1"/>
</dbReference>
<evidence type="ECO:0000313" key="2">
    <source>
        <dbReference type="Proteomes" id="UP000594262"/>
    </source>
</evidence>
<dbReference type="GO" id="GO:0031012">
    <property type="term" value="C:extracellular matrix"/>
    <property type="evidence" value="ECO:0007669"/>
    <property type="project" value="TreeGrafter"/>
</dbReference>
<keyword evidence="2" id="KW-1185">Reference proteome</keyword>
<dbReference type="OrthoDB" id="5317514at2759"/>
<dbReference type="PANTHER" id="PTHR23221:SF7">
    <property type="entry name" value="PHOSPHATIDYLINOSITOL-GLYCAN-SPECIFIC PHOSPHOLIPASE D"/>
    <property type="match status" value="1"/>
</dbReference>
<dbReference type="Proteomes" id="UP000594262">
    <property type="component" value="Unplaced"/>
</dbReference>
<name>A0A7M5UZ92_9CNID</name>
<reference evidence="1" key="1">
    <citation type="submission" date="2021-01" db="UniProtKB">
        <authorList>
            <consortium name="EnsemblMetazoa"/>
        </authorList>
    </citation>
    <scope>IDENTIFICATION</scope>
</reference>
<organism evidence="1 2">
    <name type="scientific">Clytia hemisphaerica</name>
    <dbReference type="NCBI Taxonomy" id="252671"/>
    <lineage>
        <taxon>Eukaryota</taxon>
        <taxon>Metazoa</taxon>
        <taxon>Cnidaria</taxon>
        <taxon>Hydrozoa</taxon>
        <taxon>Hydroidolina</taxon>
        <taxon>Leptothecata</taxon>
        <taxon>Obeliida</taxon>
        <taxon>Clytiidae</taxon>
        <taxon>Clytia</taxon>
    </lineage>
</organism>
<dbReference type="InterPro" id="IPR028994">
    <property type="entry name" value="Integrin_alpha_N"/>
</dbReference>
<protein>
    <submittedName>
        <fullName evidence="1">Uncharacterized protein</fullName>
    </submittedName>
</protein>
<dbReference type="SUPFAM" id="SSF69318">
    <property type="entry name" value="Integrin alpha N-terminal domain"/>
    <property type="match status" value="1"/>
</dbReference>
<dbReference type="SMART" id="SM00191">
    <property type="entry name" value="Int_alpha"/>
    <property type="match status" value="1"/>
</dbReference>
<dbReference type="GO" id="GO:0005615">
    <property type="term" value="C:extracellular space"/>
    <property type="evidence" value="ECO:0007669"/>
    <property type="project" value="TreeGrafter"/>
</dbReference>
<dbReference type="AlphaFoldDB" id="A0A7M5UZ92"/>
<dbReference type="GO" id="GO:0004621">
    <property type="term" value="F:glycosylphosphatidylinositol phospholipase D activity"/>
    <property type="evidence" value="ECO:0007669"/>
    <property type="project" value="TreeGrafter"/>
</dbReference>
<dbReference type="InterPro" id="IPR013519">
    <property type="entry name" value="Int_alpha_beta-p"/>
</dbReference>
<evidence type="ECO:0000313" key="1">
    <source>
        <dbReference type="EnsemblMetazoa" id="CLYHEMP000711.1"/>
    </source>
</evidence>
<proteinExistence type="predicted"/>
<dbReference type="PANTHER" id="PTHR23221">
    <property type="entry name" value="GLYCOSYLPHOSPHATIDYLINOSITOL PHOSPHOLIPASE D"/>
    <property type="match status" value="1"/>
</dbReference>